<dbReference type="RefSeq" id="XP_071908787.1">
    <property type="nucleotide sequence ID" value="XM_072052686.1"/>
</dbReference>
<dbReference type="Gene3D" id="4.10.1060.10">
    <property type="entry name" value="Zinc finger, RanBP2-type"/>
    <property type="match status" value="1"/>
</dbReference>
<dbReference type="SUPFAM" id="SSF90209">
    <property type="entry name" value="Ran binding protein zinc finger-like"/>
    <property type="match status" value="1"/>
</dbReference>
<feature type="region of interest" description="Disordered" evidence="4">
    <location>
        <begin position="211"/>
        <end position="293"/>
    </location>
</feature>
<accession>A0ABM4UND3</accession>
<feature type="compositionally biased region" description="Basic and acidic residues" evidence="4">
    <location>
        <begin position="86"/>
        <end position="98"/>
    </location>
</feature>
<dbReference type="Proteomes" id="UP001652660">
    <property type="component" value="Chromosome 6c"/>
</dbReference>
<evidence type="ECO:0000256" key="4">
    <source>
        <dbReference type="SAM" id="MobiDB-lite"/>
    </source>
</evidence>
<dbReference type="GeneID" id="113692777"/>
<evidence type="ECO:0000256" key="1">
    <source>
        <dbReference type="ARBA" id="ARBA00022723"/>
    </source>
</evidence>
<feature type="compositionally biased region" description="Low complexity" evidence="4">
    <location>
        <begin position="214"/>
        <end position="225"/>
    </location>
</feature>
<sequence length="388" mass="43843">MGSREKDHSTPHQPLLSSLVVRPTDSGGGAGGGGGGGGTTGAGGAGSDYEPGEVRRDAPPPYSRSDRFADDHGYRMRAGSVSPVRHRPDSRYSPEFDHSGAPPRSRGYGSGRDHGRYRDYSPSYGRGRDGSRFNGRGFDGPGYGPGPFRGEVVPRNNPNVRPREGDWYCSEHADKLLIHFTFASSLTWSCQCCRCNNLNFARREVCNNCKRPRYAPARSPPRRGYPAPPLPPRRFPGPSSDRSPGRMMNGYRSPPRGWARDEPRDFRAGGPPYPRHEGRFPDPMFRRDRPDYAEDDYRERNRFDRPIPLDWAHRDRARDNLFNERKGYERRPPSPLPTALPPRGQWGRDARERSRSPLRGGAAPKDYRRDMYLERGRDDRRGMGRDGY</sequence>
<feature type="compositionally biased region" description="Basic and acidic residues" evidence="4">
    <location>
        <begin position="365"/>
        <end position="388"/>
    </location>
</feature>
<evidence type="ECO:0000256" key="3">
    <source>
        <dbReference type="ARBA" id="ARBA00022833"/>
    </source>
</evidence>
<feature type="compositionally biased region" description="Basic and acidic residues" evidence="4">
    <location>
        <begin position="346"/>
        <end position="355"/>
    </location>
</feature>
<feature type="compositionally biased region" description="Gly residues" evidence="4">
    <location>
        <begin position="26"/>
        <end position="46"/>
    </location>
</feature>
<keyword evidence="3" id="KW-0862">Zinc</keyword>
<feature type="compositionally biased region" description="Basic and acidic residues" evidence="4">
    <location>
        <begin position="258"/>
        <end position="267"/>
    </location>
</feature>
<feature type="compositionally biased region" description="Basic and acidic residues" evidence="4">
    <location>
        <begin position="274"/>
        <end position="293"/>
    </location>
</feature>
<dbReference type="PROSITE" id="PS01358">
    <property type="entry name" value="ZF_RANBP2_1"/>
    <property type="match status" value="1"/>
</dbReference>
<gene>
    <name evidence="7" type="primary">LOC113692777</name>
</gene>
<protein>
    <submittedName>
        <fullName evidence="7">Uncharacterized protein isoform X1</fullName>
    </submittedName>
</protein>
<keyword evidence="6" id="KW-1185">Reference proteome</keyword>
<evidence type="ECO:0000259" key="5">
    <source>
        <dbReference type="PROSITE" id="PS01358"/>
    </source>
</evidence>
<feature type="compositionally biased region" description="Pro residues" evidence="4">
    <location>
        <begin position="226"/>
        <end position="235"/>
    </location>
</feature>
<proteinExistence type="predicted"/>
<evidence type="ECO:0000313" key="6">
    <source>
        <dbReference type="Proteomes" id="UP001652660"/>
    </source>
</evidence>
<reference evidence="7" key="1">
    <citation type="submission" date="2025-08" db="UniProtKB">
        <authorList>
            <consortium name="RefSeq"/>
        </authorList>
    </citation>
    <scope>IDENTIFICATION</scope>
    <source>
        <tissue evidence="7">Leaves</tissue>
    </source>
</reference>
<keyword evidence="1" id="KW-0479">Metal-binding</keyword>
<evidence type="ECO:0000313" key="7">
    <source>
        <dbReference type="RefSeq" id="XP_071908787.1"/>
    </source>
</evidence>
<name>A0ABM4UND3_COFAR</name>
<feature type="compositionally biased region" description="Basic and acidic residues" evidence="4">
    <location>
        <begin position="323"/>
        <end position="332"/>
    </location>
</feature>
<dbReference type="InterPro" id="IPR036443">
    <property type="entry name" value="Znf_RanBP2_sf"/>
</dbReference>
<feature type="compositionally biased region" description="Basic and acidic residues" evidence="4">
    <location>
        <begin position="52"/>
        <end position="74"/>
    </location>
</feature>
<evidence type="ECO:0000256" key="2">
    <source>
        <dbReference type="ARBA" id="ARBA00022771"/>
    </source>
</evidence>
<feature type="compositionally biased region" description="Low complexity" evidence="4">
    <location>
        <begin position="148"/>
        <end position="157"/>
    </location>
</feature>
<feature type="compositionally biased region" description="Gly residues" evidence="4">
    <location>
        <begin position="137"/>
        <end position="147"/>
    </location>
</feature>
<feature type="domain" description="RanBP2-type" evidence="5">
    <location>
        <begin position="188"/>
        <end position="209"/>
    </location>
</feature>
<keyword evidence="2" id="KW-0863">Zinc-finger</keyword>
<organism evidence="6 7">
    <name type="scientific">Coffea arabica</name>
    <name type="common">Arabian coffee</name>
    <dbReference type="NCBI Taxonomy" id="13443"/>
    <lineage>
        <taxon>Eukaryota</taxon>
        <taxon>Viridiplantae</taxon>
        <taxon>Streptophyta</taxon>
        <taxon>Embryophyta</taxon>
        <taxon>Tracheophyta</taxon>
        <taxon>Spermatophyta</taxon>
        <taxon>Magnoliopsida</taxon>
        <taxon>eudicotyledons</taxon>
        <taxon>Gunneridae</taxon>
        <taxon>Pentapetalae</taxon>
        <taxon>asterids</taxon>
        <taxon>lamiids</taxon>
        <taxon>Gentianales</taxon>
        <taxon>Rubiaceae</taxon>
        <taxon>Ixoroideae</taxon>
        <taxon>Gardenieae complex</taxon>
        <taxon>Bertiereae - Coffeeae clade</taxon>
        <taxon>Coffeeae</taxon>
        <taxon>Coffea</taxon>
    </lineage>
</organism>
<feature type="region of interest" description="Disordered" evidence="4">
    <location>
        <begin position="323"/>
        <end position="388"/>
    </location>
</feature>
<dbReference type="InterPro" id="IPR001876">
    <property type="entry name" value="Znf_RanBP2"/>
</dbReference>
<feature type="region of interest" description="Disordered" evidence="4">
    <location>
        <begin position="1"/>
        <end position="157"/>
    </location>
</feature>
<feature type="compositionally biased region" description="Basic and acidic residues" evidence="4">
    <location>
        <begin position="1"/>
        <end position="10"/>
    </location>
</feature>